<dbReference type="EMBL" id="FNXT01000348">
    <property type="protein sequence ID" value="SZX63845.1"/>
    <property type="molecule type" value="Genomic_DNA"/>
</dbReference>
<dbReference type="GO" id="GO:0085020">
    <property type="term" value="P:protein K6-linked ubiquitination"/>
    <property type="evidence" value="ECO:0007669"/>
    <property type="project" value="TreeGrafter"/>
</dbReference>
<dbReference type="AlphaFoldDB" id="A0A383VE65"/>
<evidence type="ECO:0000256" key="1">
    <source>
        <dbReference type="ARBA" id="ARBA00022737"/>
    </source>
</evidence>
<evidence type="ECO:0000313" key="5">
    <source>
        <dbReference type="EMBL" id="SZX63845.1"/>
    </source>
</evidence>
<accession>A0A383VE65</accession>
<dbReference type="SMART" id="SM00248">
    <property type="entry name" value="ANK"/>
    <property type="match status" value="2"/>
</dbReference>
<dbReference type="PRINTS" id="PR01415">
    <property type="entry name" value="ANKYRIN"/>
</dbReference>
<evidence type="ECO:0000256" key="2">
    <source>
        <dbReference type="ARBA" id="ARBA00023043"/>
    </source>
</evidence>
<evidence type="ECO:0000313" key="6">
    <source>
        <dbReference type="EMBL" id="SZX73353.1"/>
    </source>
</evidence>
<proteinExistence type="predicted"/>
<dbReference type="Gene3D" id="1.25.40.20">
    <property type="entry name" value="Ankyrin repeat-containing domain"/>
    <property type="match status" value="1"/>
</dbReference>
<sequence length="225" mass="24511">MGSTMEDLMRRRLKDKQDAYEAQWNNGLGSHHPDYLTAVGPDVVKASRPTEELYNAIVKNDLAAVYEKIEAGADVNFVFGPAYASPEGYTPLMVACHRGRLECAKALLRAGADPNYVNGAGDLTLFWAIDGGAAMIKLLIRYGAELDAVSPKGWTPLSYAKAHGKYGPTEEAGIYPEDVLLYYGAGKYGSGPPALGSRSPRNSYNPEAEDFGRERGSYQQVFEHP</sequence>
<evidence type="ECO:0000256" key="3">
    <source>
        <dbReference type="PROSITE-ProRule" id="PRU00023"/>
    </source>
</evidence>
<dbReference type="PROSITE" id="PS50297">
    <property type="entry name" value="ANK_REP_REGION"/>
    <property type="match status" value="1"/>
</dbReference>
<protein>
    <submittedName>
        <fullName evidence="5">Uncharacterized protein</fullName>
    </submittedName>
</protein>
<gene>
    <name evidence="6" type="ORF">BQ4739_LOCUS13455</name>
    <name evidence="5" type="ORF">BQ4739_LOCUS4386</name>
</gene>
<organism evidence="5 7">
    <name type="scientific">Tetradesmus obliquus</name>
    <name type="common">Green alga</name>
    <name type="synonym">Acutodesmus obliquus</name>
    <dbReference type="NCBI Taxonomy" id="3088"/>
    <lineage>
        <taxon>Eukaryota</taxon>
        <taxon>Viridiplantae</taxon>
        <taxon>Chlorophyta</taxon>
        <taxon>core chlorophytes</taxon>
        <taxon>Chlorophyceae</taxon>
        <taxon>CS clade</taxon>
        <taxon>Sphaeropleales</taxon>
        <taxon>Scenedesmaceae</taxon>
        <taxon>Tetradesmus</taxon>
    </lineage>
</organism>
<dbReference type="SUPFAM" id="SSF48403">
    <property type="entry name" value="Ankyrin repeat"/>
    <property type="match status" value="1"/>
</dbReference>
<dbReference type="GO" id="GO:0004842">
    <property type="term" value="F:ubiquitin-protein transferase activity"/>
    <property type="evidence" value="ECO:0007669"/>
    <property type="project" value="TreeGrafter"/>
</dbReference>
<evidence type="ECO:0000256" key="4">
    <source>
        <dbReference type="SAM" id="MobiDB-lite"/>
    </source>
</evidence>
<keyword evidence="1" id="KW-0677">Repeat</keyword>
<dbReference type="InterPro" id="IPR002110">
    <property type="entry name" value="Ankyrin_rpt"/>
</dbReference>
<reference evidence="5 7" key="1">
    <citation type="submission" date="2016-10" db="EMBL/GenBank/DDBJ databases">
        <authorList>
            <person name="Cai Z."/>
        </authorList>
    </citation>
    <scope>NUCLEOTIDE SEQUENCE [LARGE SCALE GENOMIC DNA]</scope>
</reference>
<dbReference type="PANTHER" id="PTHR24171:SF8">
    <property type="entry name" value="BRCA1-ASSOCIATED RING DOMAIN PROTEIN 1"/>
    <property type="match status" value="1"/>
</dbReference>
<feature type="region of interest" description="Disordered" evidence="4">
    <location>
        <begin position="191"/>
        <end position="225"/>
    </location>
</feature>
<feature type="repeat" description="ANK" evidence="3">
    <location>
        <begin position="87"/>
        <end position="119"/>
    </location>
</feature>
<dbReference type="InterPro" id="IPR036770">
    <property type="entry name" value="Ankyrin_rpt-contain_sf"/>
</dbReference>
<keyword evidence="7" id="KW-1185">Reference proteome</keyword>
<dbReference type="PANTHER" id="PTHR24171">
    <property type="entry name" value="ANKYRIN REPEAT DOMAIN-CONTAINING PROTEIN 39-RELATED"/>
    <property type="match status" value="1"/>
</dbReference>
<dbReference type="Pfam" id="PF12796">
    <property type="entry name" value="Ank_2"/>
    <property type="match status" value="1"/>
</dbReference>
<name>A0A383VE65_TETOB</name>
<evidence type="ECO:0000313" key="7">
    <source>
        <dbReference type="Proteomes" id="UP000256970"/>
    </source>
</evidence>
<dbReference type="PROSITE" id="PS50088">
    <property type="entry name" value="ANK_REPEAT"/>
    <property type="match status" value="1"/>
</dbReference>
<dbReference type="EMBL" id="FNXT01001188">
    <property type="protein sequence ID" value="SZX73353.1"/>
    <property type="molecule type" value="Genomic_DNA"/>
</dbReference>
<dbReference type="Proteomes" id="UP000256970">
    <property type="component" value="Unassembled WGS sequence"/>
</dbReference>
<keyword evidence="2 3" id="KW-0040">ANK repeat</keyword>
<dbReference type="STRING" id="3088.A0A383VE65"/>